<comment type="caution">
    <text evidence="1">The sequence shown here is derived from an EMBL/GenBank/DDBJ whole genome shotgun (WGS) entry which is preliminary data.</text>
</comment>
<name>A0ABQ8G2Y2_9PEZI</name>
<dbReference type="Proteomes" id="UP000774617">
    <property type="component" value="Unassembled WGS sequence"/>
</dbReference>
<dbReference type="EMBL" id="JAGTJR010000023">
    <property type="protein sequence ID" value="KAH7043246.1"/>
    <property type="molecule type" value="Genomic_DNA"/>
</dbReference>
<evidence type="ECO:0000313" key="2">
    <source>
        <dbReference type="Proteomes" id="UP000774617"/>
    </source>
</evidence>
<gene>
    <name evidence="1" type="ORF">B0J12DRAFT_197100</name>
</gene>
<protein>
    <submittedName>
        <fullName evidence="1">Uncharacterized protein</fullName>
    </submittedName>
</protein>
<reference evidence="1 2" key="1">
    <citation type="journal article" date="2021" name="Nat. Commun.">
        <title>Genetic determinants of endophytism in the Arabidopsis root mycobiome.</title>
        <authorList>
            <person name="Mesny F."/>
            <person name="Miyauchi S."/>
            <person name="Thiergart T."/>
            <person name="Pickel B."/>
            <person name="Atanasova L."/>
            <person name="Karlsson M."/>
            <person name="Huettel B."/>
            <person name="Barry K.W."/>
            <person name="Haridas S."/>
            <person name="Chen C."/>
            <person name="Bauer D."/>
            <person name="Andreopoulos W."/>
            <person name="Pangilinan J."/>
            <person name="LaButti K."/>
            <person name="Riley R."/>
            <person name="Lipzen A."/>
            <person name="Clum A."/>
            <person name="Drula E."/>
            <person name="Henrissat B."/>
            <person name="Kohler A."/>
            <person name="Grigoriev I.V."/>
            <person name="Martin F.M."/>
            <person name="Hacquard S."/>
        </authorList>
    </citation>
    <scope>NUCLEOTIDE SEQUENCE [LARGE SCALE GENOMIC DNA]</scope>
    <source>
        <strain evidence="1 2">MPI-SDFR-AT-0080</strain>
    </source>
</reference>
<evidence type="ECO:0000313" key="1">
    <source>
        <dbReference type="EMBL" id="KAH7043246.1"/>
    </source>
</evidence>
<organism evidence="1 2">
    <name type="scientific">Macrophomina phaseolina</name>
    <dbReference type="NCBI Taxonomy" id="35725"/>
    <lineage>
        <taxon>Eukaryota</taxon>
        <taxon>Fungi</taxon>
        <taxon>Dikarya</taxon>
        <taxon>Ascomycota</taxon>
        <taxon>Pezizomycotina</taxon>
        <taxon>Dothideomycetes</taxon>
        <taxon>Dothideomycetes incertae sedis</taxon>
        <taxon>Botryosphaeriales</taxon>
        <taxon>Botryosphaeriaceae</taxon>
        <taxon>Macrophomina</taxon>
    </lineage>
</organism>
<sequence>MRPRSTSRTESLKEQNAVAHQLGNLLVPSASLEPGSWADKRGRQELHDAQWLSGSVPARVTRYFKSPALATMSCDVSLASSLRRANNALSGLECLNVGIREASLLRAAARPPASPPVAGQVARFLADLRAWMESTAGHGDGLSRPVLGRLGVQTRICRTSRCTNKIPDRELASNVRASSRGNLADPQGWGSGSGMVSAVAPPSNLKREAFLLNVTAMLHATRLTSRPAESPYLGDATLSEHAAAIDRHGTEADGA</sequence>
<proteinExistence type="predicted"/>
<accession>A0ABQ8G2Y2</accession>
<keyword evidence="2" id="KW-1185">Reference proteome</keyword>